<proteinExistence type="inferred from homology"/>
<name>A0A4R1KTV7_9FLAO</name>
<organism evidence="2 3">
    <name type="scientific">Winogradskyella wandonensis</name>
    <dbReference type="NCBI Taxonomy" id="1442586"/>
    <lineage>
        <taxon>Bacteria</taxon>
        <taxon>Pseudomonadati</taxon>
        <taxon>Bacteroidota</taxon>
        <taxon>Flavobacteriia</taxon>
        <taxon>Flavobacteriales</taxon>
        <taxon>Flavobacteriaceae</taxon>
        <taxon>Winogradskyella</taxon>
    </lineage>
</organism>
<evidence type="ECO:0000313" key="3">
    <source>
        <dbReference type="Proteomes" id="UP000295714"/>
    </source>
</evidence>
<accession>A0A4R1KTV7</accession>
<dbReference type="FunFam" id="3.30.1330.40:FF:000001">
    <property type="entry name" value="L-PSP family endoribonuclease"/>
    <property type="match status" value="1"/>
</dbReference>
<dbReference type="GO" id="GO:0019239">
    <property type="term" value="F:deaminase activity"/>
    <property type="evidence" value="ECO:0007669"/>
    <property type="project" value="TreeGrafter"/>
</dbReference>
<dbReference type="Proteomes" id="UP000295714">
    <property type="component" value="Unassembled WGS sequence"/>
</dbReference>
<comment type="similarity">
    <text evidence="1">Belongs to the RutC family.</text>
</comment>
<sequence>MSKYISVLCLSLMMLNFSCNDSIPKKVGTEIIFHKSHEPSRANVPFSDAVETEDLFFLTGQIGKDHKAGKLVEGGIEAETKQVILNIEDVLKQHNLTLDNVVKCTVILKDINDFKAFNSVYTQYFTKKPARTTFAAAGLAGGASIEIDVIATK</sequence>
<dbReference type="InterPro" id="IPR006056">
    <property type="entry name" value="RidA"/>
</dbReference>
<evidence type="ECO:0000313" key="2">
    <source>
        <dbReference type="EMBL" id="TCK68635.1"/>
    </source>
</evidence>
<evidence type="ECO:0000256" key="1">
    <source>
        <dbReference type="ARBA" id="ARBA00010552"/>
    </source>
</evidence>
<dbReference type="Pfam" id="PF01042">
    <property type="entry name" value="Ribonuc_L-PSP"/>
    <property type="match status" value="1"/>
</dbReference>
<dbReference type="InterPro" id="IPR006175">
    <property type="entry name" value="YjgF/YER057c/UK114"/>
</dbReference>
<dbReference type="CDD" id="cd00448">
    <property type="entry name" value="YjgF_YER057c_UK114_family"/>
    <property type="match status" value="1"/>
</dbReference>
<dbReference type="PANTHER" id="PTHR11803">
    <property type="entry name" value="2-IMINOBUTANOATE/2-IMINOPROPANOATE DEAMINASE RIDA"/>
    <property type="match status" value="1"/>
</dbReference>
<comment type="caution">
    <text evidence="2">The sequence shown here is derived from an EMBL/GenBank/DDBJ whole genome shotgun (WGS) entry which is preliminary data.</text>
</comment>
<dbReference type="GO" id="GO:0005829">
    <property type="term" value="C:cytosol"/>
    <property type="evidence" value="ECO:0007669"/>
    <property type="project" value="TreeGrafter"/>
</dbReference>
<dbReference type="NCBIfam" id="TIGR00004">
    <property type="entry name" value="Rid family detoxifying hydrolase"/>
    <property type="match status" value="1"/>
</dbReference>
<dbReference type="OrthoDB" id="9803101at2"/>
<dbReference type="RefSeq" id="WP_132702558.1">
    <property type="nucleotide sequence ID" value="NZ_SMGI01000001.1"/>
</dbReference>
<reference evidence="2 3" key="1">
    <citation type="journal article" date="2015" name="Stand. Genomic Sci.">
        <title>Genomic Encyclopedia of Bacterial and Archaeal Type Strains, Phase III: the genomes of soil and plant-associated and newly described type strains.</title>
        <authorList>
            <person name="Whitman W.B."/>
            <person name="Woyke T."/>
            <person name="Klenk H.P."/>
            <person name="Zhou Y."/>
            <person name="Lilburn T.G."/>
            <person name="Beck B.J."/>
            <person name="De Vos P."/>
            <person name="Vandamme P."/>
            <person name="Eisen J.A."/>
            <person name="Garrity G."/>
            <person name="Hugenholtz P."/>
            <person name="Kyrpides N.C."/>
        </authorList>
    </citation>
    <scope>NUCLEOTIDE SEQUENCE [LARGE SCALE GENOMIC DNA]</scope>
    <source>
        <strain evidence="2 3">CECT 8445</strain>
    </source>
</reference>
<dbReference type="EMBL" id="SMGI01000001">
    <property type="protein sequence ID" value="TCK68635.1"/>
    <property type="molecule type" value="Genomic_DNA"/>
</dbReference>
<gene>
    <name evidence="2" type="ORF">DFQ05_0143</name>
</gene>
<dbReference type="SUPFAM" id="SSF55298">
    <property type="entry name" value="YjgF-like"/>
    <property type="match status" value="1"/>
</dbReference>
<keyword evidence="3" id="KW-1185">Reference proteome</keyword>
<protein>
    <submittedName>
        <fullName evidence="2">2-iminobutanoate/2-iminopropanoate deaminase</fullName>
    </submittedName>
</protein>
<dbReference type="PANTHER" id="PTHR11803:SF39">
    <property type="entry name" value="2-IMINOBUTANOATE_2-IMINOPROPANOATE DEAMINASE"/>
    <property type="match status" value="1"/>
</dbReference>
<dbReference type="AlphaFoldDB" id="A0A4R1KTV7"/>
<dbReference type="InterPro" id="IPR035959">
    <property type="entry name" value="RutC-like_sf"/>
</dbReference>
<dbReference type="Gene3D" id="3.30.1330.40">
    <property type="entry name" value="RutC-like"/>
    <property type="match status" value="1"/>
</dbReference>